<dbReference type="SFLD" id="SFLDG01129">
    <property type="entry name" value="C1.5:_HAD__Beta-PGM__Phosphata"/>
    <property type="match status" value="1"/>
</dbReference>
<keyword evidence="1" id="KW-0378">Hydrolase</keyword>
<dbReference type="PANTHER" id="PTHR43316">
    <property type="entry name" value="HYDROLASE, HALOACID DELAHOGENASE-RELATED"/>
    <property type="match status" value="1"/>
</dbReference>
<dbReference type="GO" id="GO:0019120">
    <property type="term" value="F:hydrolase activity, acting on acid halide bonds, in C-halide compounds"/>
    <property type="evidence" value="ECO:0007669"/>
    <property type="project" value="InterPro"/>
</dbReference>
<reference evidence="2 3" key="1">
    <citation type="submission" date="2018-01" db="EMBL/GenBank/DDBJ databases">
        <title>Genomic Sequence of Chromobacterium MWU13-2610 from wild cranberry bogs within the Cape Cod National Seashore.</title>
        <authorList>
            <person name="O'Hara-Hanley K."/>
            <person name="Soby S."/>
            <person name="Harrison A."/>
        </authorList>
    </citation>
    <scope>NUCLEOTIDE SEQUENCE [LARGE SCALE GENOMIC DNA]</scope>
    <source>
        <strain evidence="2 3">MWU13-2610</strain>
    </source>
</reference>
<evidence type="ECO:0000313" key="3">
    <source>
        <dbReference type="Proteomes" id="UP000236416"/>
    </source>
</evidence>
<sequence>MPTERIAALVFDVFGTVVDWREGVARNAAAFLQRHPGARQDAYAFADAWRARYSPAMEEVRSGRRPFTRLDQLHRENLEAVLPEFGITPAAVPEEELQWLNRAWHRLEPWPDSVEGLSRLKRRCVIAPLSNGNFSLLLNLAKYAGLPWDAIMGAELAQAYKPMPQAYLRTAALLDLPPQRVCLVAAHNGDLAAARRCGFKTAFIPRPREFGPNQQTDLMAEQDWDWVAKSLVELAGMLGA</sequence>
<dbReference type="NCBIfam" id="TIGR01493">
    <property type="entry name" value="HAD-SF-IA-v2"/>
    <property type="match status" value="1"/>
</dbReference>
<dbReference type="AlphaFoldDB" id="A0A2K4MK26"/>
<dbReference type="Proteomes" id="UP000236416">
    <property type="component" value="Unassembled WGS sequence"/>
</dbReference>
<dbReference type="SFLD" id="SFLDS00003">
    <property type="entry name" value="Haloacid_Dehalogenase"/>
    <property type="match status" value="1"/>
</dbReference>
<dbReference type="PANTHER" id="PTHR43316:SF3">
    <property type="entry name" value="HALOACID DEHALOGENASE, TYPE II (AFU_ORTHOLOGUE AFUA_2G07750)-RELATED"/>
    <property type="match status" value="1"/>
</dbReference>
<proteinExistence type="predicted"/>
<dbReference type="RefSeq" id="WP_103321149.1">
    <property type="nucleotide sequence ID" value="NZ_PPTF01000073.1"/>
</dbReference>
<accession>A0A2K4MK26</accession>
<protein>
    <submittedName>
        <fullName evidence="2">Haloacid dehalogenase type II</fullName>
    </submittedName>
</protein>
<dbReference type="InterPro" id="IPR006328">
    <property type="entry name" value="2-HAD"/>
</dbReference>
<keyword evidence="3" id="KW-1185">Reference proteome</keyword>
<dbReference type="CDD" id="cd02588">
    <property type="entry name" value="HAD_L2-DEX"/>
    <property type="match status" value="1"/>
</dbReference>
<evidence type="ECO:0000313" key="2">
    <source>
        <dbReference type="EMBL" id="POA97359.1"/>
    </source>
</evidence>
<dbReference type="Gene3D" id="3.40.50.1000">
    <property type="entry name" value="HAD superfamily/HAD-like"/>
    <property type="match status" value="1"/>
</dbReference>
<dbReference type="Pfam" id="PF00702">
    <property type="entry name" value="Hydrolase"/>
    <property type="match status" value="1"/>
</dbReference>
<dbReference type="EMBL" id="PPTF01000073">
    <property type="protein sequence ID" value="POA97359.1"/>
    <property type="molecule type" value="Genomic_DNA"/>
</dbReference>
<dbReference type="Gene3D" id="1.10.150.750">
    <property type="match status" value="1"/>
</dbReference>
<dbReference type="InterPro" id="IPR006439">
    <property type="entry name" value="HAD-SF_hydro_IA"/>
</dbReference>
<dbReference type="PRINTS" id="PR00413">
    <property type="entry name" value="HADHALOGNASE"/>
</dbReference>
<dbReference type="NCBIfam" id="TIGR01428">
    <property type="entry name" value="HAD_type_II"/>
    <property type="match status" value="1"/>
</dbReference>
<gene>
    <name evidence="2" type="ORF">C2134_16100</name>
</gene>
<dbReference type="InterPro" id="IPR051540">
    <property type="entry name" value="S-2-haloacid_dehalogenase"/>
</dbReference>
<name>A0A2K4MK26_9NEIS</name>
<comment type="caution">
    <text evidence="2">The sequence shown here is derived from an EMBL/GenBank/DDBJ whole genome shotgun (WGS) entry which is preliminary data.</text>
</comment>
<dbReference type="InterPro" id="IPR036412">
    <property type="entry name" value="HAD-like_sf"/>
</dbReference>
<organism evidence="2 3">
    <name type="scientific">Chromobacterium sinusclupearum</name>
    <dbReference type="NCBI Taxonomy" id="2077146"/>
    <lineage>
        <taxon>Bacteria</taxon>
        <taxon>Pseudomonadati</taxon>
        <taxon>Pseudomonadota</taxon>
        <taxon>Betaproteobacteria</taxon>
        <taxon>Neisseriales</taxon>
        <taxon>Chromobacteriaceae</taxon>
        <taxon>Chromobacterium</taxon>
    </lineage>
</organism>
<dbReference type="SUPFAM" id="SSF56784">
    <property type="entry name" value="HAD-like"/>
    <property type="match status" value="1"/>
</dbReference>
<evidence type="ECO:0000256" key="1">
    <source>
        <dbReference type="ARBA" id="ARBA00022801"/>
    </source>
</evidence>
<dbReference type="InterPro" id="IPR023214">
    <property type="entry name" value="HAD_sf"/>
</dbReference>